<organism evidence="1 2">
    <name type="scientific">Nonomuraea recticatena</name>
    <dbReference type="NCBI Taxonomy" id="46178"/>
    <lineage>
        <taxon>Bacteria</taxon>
        <taxon>Bacillati</taxon>
        <taxon>Actinomycetota</taxon>
        <taxon>Actinomycetes</taxon>
        <taxon>Streptosporangiales</taxon>
        <taxon>Streptosporangiaceae</taxon>
        <taxon>Nonomuraea</taxon>
    </lineage>
</organism>
<keyword evidence="2" id="KW-1185">Reference proteome</keyword>
<protein>
    <recommendedName>
        <fullName evidence="3">Lipoprotein</fullName>
    </recommendedName>
</protein>
<evidence type="ECO:0000313" key="1">
    <source>
        <dbReference type="EMBL" id="GAA2663939.1"/>
    </source>
</evidence>
<evidence type="ECO:0000313" key="2">
    <source>
        <dbReference type="Proteomes" id="UP001501666"/>
    </source>
</evidence>
<reference evidence="1 2" key="1">
    <citation type="journal article" date="2019" name="Int. J. Syst. Evol. Microbiol.">
        <title>The Global Catalogue of Microorganisms (GCM) 10K type strain sequencing project: providing services to taxonomists for standard genome sequencing and annotation.</title>
        <authorList>
            <consortium name="The Broad Institute Genomics Platform"/>
            <consortium name="The Broad Institute Genome Sequencing Center for Infectious Disease"/>
            <person name="Wu L."/>
            <person name="Ma J."/>
        </authorList>
    </citation>
    <scope>NUCLEOTIDE SEQUENCE [LARGE SCALE GENOMIC DNA]</scope>
    <source>
        <strain evidence="1 2">JCM 6835</strain>
    </source>
</reference>
<proteinExistence type="predicted"/>
<dbReference type="EMBL" id="BAAATE010000009">
    <property type="protein sequence ID" value="GAA2663939.1"/>
    <property type="molecule type" value="Genomic_DNA"/>
</dbReference>
<sequence length="287" mass="30326">MVRQARVHACRTCLTGYHGKVIPRSRTFAALALVLVAGCSSTPDEPSPQQMRPLALKEQASSVAKGDHGYVVSWAGVLGNSNPWHFGENVVATIVGLDAKGAEVFRMDQPLDAIPPSGTLAFTGQAVTGAKPEKVTISHRSAQWRQTARVPSSLRKFPVSRVQTIKQKDGTYLVTGDVGNPYVLPASSLAVSALLRDKSGKLLGGASTFVDDVQAGKTPRFILTVEGLPSSTQVGATEVVARTWGSTGRPYEELAMGGAVPVHTVKPRTAPFAKDKGRHAVPGEGKP</sequence>
<comment type="caution">
    <text evidence="1">The sequence shown here is derived from an EMBL/GenBank/DDBJ whole genome shotgun (WGS) entry which is preliminary data.</text>
</comment>
<evidence type="ECO:0008006" key="3">
    <source>
        <dbReference type="Google" id="ProtNLM"/>
    </source>
</evidence>
<dbReference type="Proteomes" id="UP001501666">
    <property type="component" value="Unassembled WGS sequence"/>
</dbReference>
<gene>
    <name evidence="1" type="ORF">GCM10010412_038980</name>
</gene>
<accession>A0ABN3RYP8</accession>
<name>A0ABN3RYP8_9ACTN</name>